<feature type="domain" description="Zinc finger DksA/TraR C4-type" evidence="5">
    <location>
        <begin position="34"/>
        <end position="68"/>
    </location>
</feature>
<dbReference type="GeneID" id="89685574"/>
<evidence type="ECO:0000256" key="3">
    <source>
        <dbReference type="ARBA" id="ARBA00022833"/>
    </source>
</evidence>
<dbReference type="NCBIfam" id="TIGR02419">
    <property type="entry name" value="C4_traR_proteo"/>
    <property type="match status" value="1"/>
</dbReference>
<gene>
    <name evidence="6" type="ORF">KIF53_22095</name>
</gene>
<keyword evidence="1" id="KW-0479">Metal-binding</keyword>
<dbReference type="SUPFAM" id="SSF57716">
    <property type="entry name" value="Glucocorticoid receptor-like (DNA-binding domain)"/>
    <property type="match status" value="1"/>
</dbReference>
<dbReference type="PROSITE" id="PS51128">
    <property type="entry name" value="ZF_DKSA_2"/>
    <property type="match status" value="1"/>
</dbReference>
<reference evidence="6 7" key="1">
    <citation type="submission" date="2021-05" db="EMBL/GenBank/DDBJ databases">
        <title>Draft Whole Genome Sequencing Of Biosensor Chromobacterium violaceum Strain CV026 Reveals A Regulatory RNA In Chromobacterium violaceum Phenotype Regulatory Network.</title>
        <authorList>
            <person name="Hong K.W."/>
            <person name="Chan K.G."/>
            <person name="Chang C.-Y."/>
        </authorList>
    </citation>
    <scope>NUCLEOTIDE SEQUENCE [LARGE SCALE GENOMIC DNA]</scope>
    <source>
        <strain evidence="6 7">ATCC 31532</strain>
    </source>
</reference>
<evidence type="ECO:0000256" key="4">
    <source>
        <dbReference type="PROSITE-ProRule" id="PRU00510"/>
    </source>
</evidence>
<dbReference type="Proteomes" id="UP000711178">
    <property type="component" value="Unassembled WGS sequence"/>
</dbReference>
<keyword evidence="3" id="KW-0862">Zinc</keyword>
<evidence type="ECO:0000313" key="7">
    <source>
        <dbReference type="Proteomes" id="UP000711178"/>
    </source>
</evidence>
<organism evidence="6 7">
    <name type="scientific">Chromobacterium subtsugae</name>
    <dbReference type="NCBI Taxonomy" id="251747"/>
    <lineage>
        <taxon>Bacteria</taxon>
        <taxon>Pseudomonadati</taxon>
        <taxon>Pseudomonadota</taxon>
        <taxon>Betaproteobacteria</taxon>
        <taxon>Neisseriales</taxon>
        <taxon>Chromobacteriaceae</taxon>
        <taxon>Chromobacterium</taxon>
    </lineage>
</organism>
<protein>
    <submittedName>
        <fullName evidence="6">TraR/DksA family transcriptional regulator</fullName>
    </submittedName>
</protein>
<dbReference type="PANTHER" id="PTHR38777:SF1">
    <property type="entry name" value="DNAK SUPPRESSOR PROTEIN"/>
    <property type="match status" value="1"/>
</dbReference>
<dbReference type="InterPro" id="IPR000962">
    <property type="entry name" value="Znf_DskA_TraR"/>
</dbReference>
<feature type="zinc finger region" description="dksA C4-type" evidence="4">
    <location>
        <begin position="38"/>
        <end position="62"/>
    </location>
</feature>
<proteinExistence type="predicted"/>
<dbReference type="RefSeq" id="WP_076098137.1">
    <property type="nucleotide sequence ID" value="NZ_CP142381.1"/>
</dbReference>
<dbReference type="PANTHER" id="PTHR38777">
    <property type="entry name" value="FELS-2 PROPHAGE PROTEIN"/>
    <property type="match status" value="1"/>
</dbReference>
<keyword evidence="2" id="KW-0863">Zinc-finger</keyword>
<dbReference type="EMBL" id="JAHDTB010000045">
    <property type="protein sequence ID" value="MBW8290332.1"/>
    <property type="molecule type" value="Genomic_DNA"/>
</dbReference>
<evidence type="ECO:0000256" key="1">
    <source>
        <dbReference type="ARBA" id="ARBA00022723"/>
    </source>
</evidence>
<evidence type="ECO:0000256" key="2">
    <source>
        <dbReference type="ARBA" id="ARBA00022771"/>
    </source>
</evidence>
<evidence type="ECO:0000313" key="6">
    <source>
        <dbReference type="EMBL" id="MBW8290332.1"/>
    </source>
</evidence>
<dbReference type="Pfam" id="PF01258">
    <property type="entry name" value="zf-dskA_traR"/>
    <property type="match status" value="1"/>
</dbReference>
<name>A0ABS7FJU9_9NEIS</name>
<comment type="caution">
    <text evidence="6">The sequence shown here is derived from an EMBL/GenBank/DDBJ whole genome shotgun (WGS) entry which is preliminary data.</text>
</comment>
<evidence type="ECO:0000259" key="5">
    <source>
        <dbReference type="Pfam" id="PF01258"/>
    </source>
</evidence>
<dbReference type="Gene3D" id="1.20.120.910">
    <property type="entry name" value="DksA, coiled-coil domain"/>
    <property type="match status" value="1"/>
</dbReference>
<accession>A0ABS7FJU9</accession>
<keyword evidence="7" id="KW-1185">Reference proteome</keyword>
<dbReference type="InterPro" id="IPR012783">
    <property type="entry name" value="Znf_C4_TraR"/>
</dbReference>
<sequence length="71" mass="8022">MTDLFDQAQALEQRQREEALARQAVRMNLAGAASYSHCQECGDDIPASRRRAVPGCRRCLICQKSHEKGWC</sequence>